<evidence type="ECO:0000256" key="1">
    <source>
        <dbReference type="ARBA" id="ARBA00004189"/>
    </source>
</evidence>
<dbReference type="GO" id="GO:0005737">
    <property type="term" value="C:cytoplasm"/>
    <property type="evidence" value="ECO:0007669"/>
    <property type="project" value="TreeGrafter"/>
</dbReference>
<dbReference type="PANTHER" id="PTHR11923:SF110">
    <property type="entry name" value="SCAVENGER RECEPTOR CLASS B MEMBER 1"/>
    <property type="match status" value="1"/>
</dbReference>
<dbReference type="AlphaFoldDB" id="A0A087UK96"/>
<dbReference type="Pfam" id="PF01130">
    <property type="entry name" value="CD36"/>
    <property type="match status" value="1"/>
</dbReference>
<dbReference type="GO" id="GO:0005044">
    <property type="term" value="F:scavenger receptor activity"/>
    <property type="evidence" value="ECO:0007669"/>
    <property type="project" value="TreeGrafter"/>
</dbReference>
<evidence type="ECO:0000313" key="14">
    <source>
        <dbReference type="EMBL" id="KFM77785.1"/>
    </source>
</evidence>
<comment type="similarity">
    <text evidence="3">Belongs to the CD36 family.</text>
</comment>
<keyword evidence="4" id="KW-1003">Cell membrane</keyword>
<evidence type="ECO:0000256" key="3">
    <source>
        <dbReference type="ARBA" id="ARBA00010532"/>
    </source>
</evidence>
<dbReference type="PRINTS" id="PR01609">
    <property type="entry name" value="CD36FAMILY"/>
</dbReference>
<comment type="subcellular location">
    <subcellularLocation>
        <location evidence="2">Cell membrane</location>
        <topology evidence="2">Multi-pass membrane protein</topology>
    </subcellularLocation>
    <subcellularLocation>
        <location evidence="1">Membrane</location>
        <location evidence="1">Caveola</location>
        <topology evidence="1">Multi-pass membrane protein</topology>
    </subcellularLocation>
</comment>
<dbReference type="InterPro" id="IPR002159">
    <property type="entry name" value="CD36_fam"/>
</dbReference>
<evidence type="ECO:0000256" key="7">
    <source>
        <dbReference type="ARBA" id="ARBA00023136"/>
    </source>
</evidence>
<evidence type="ECO:0000256" key="12">
    <source>
        <dbReference type="ARBA" id="ARBA00042244"/>
    </source>
</evidence>
<evidence type="ECO:0000313" key="15">
    <source>
        <dbReference type="Proteomes" id="UP000054359"/>
    </source>
</evidence>
<dbReference type="PANTHER" id="PTHR11923">
    <property type="entry name" value="SCAVENGER RECEPTOR CLASS B TYPE-1 SR-B1"/>
    <property type="match status" value="1"/>
</dbReference>
<keyword evidence="8" id="KW-1015">Disulfide bond</keyword>
<protein>
    <recommendedName>
        <fullName evidence="11">Scavenger receptor class B member 1</fullName>
    </recommendedName>
    <alternativeName>
        <fullName evidence="12">SR-BI</fullName>
    </alternativeName>
</protein>
<feature type="transmembrane region" description="Helical" evidence="13">
    <location>
        <begin position="444"/>
        <end position="469"/>
    </location>
</feature>
<evidence type="ECO:0000256" key="9">
    <source>
        <dbReference type="ARBA" id="ARBA00023170"/>
    </source>
</evidence>
<name>A0A087UK96_STEMI</name>
<keyword evidence="6 13" id="KW-1133">Transmembrane helix</keyword>
<evidence type="ECO:0000256" key="11">
    <source>
        <dbReference type="ARBA" id="ARBA00040821"/>
    </source>
</evidence>
<dbReference type="OrthoDB" id="514335at2759"/>
<reference evidence="14 15" key="1">
    <citation type="submission" date="2013-11" db="EMBL/GenBank/DDBJ databases">
        <title>Genome sequencing of Stegodyphus mimosarum.</title>
        <authorList>
            <person name="Bechsgaard J."/>
        </authorList>
    </citation>
    <scope>NUCLEOTIDE SEQUENCE [LARGE SCALE GENOMIC DNA]</scope>
</reference>
<evidence type="ECO:0000256" key="10">
    <source>
        <dbReference type="ARBA" id="ARBA00023180"/>
    </source>
</evidence>
<keyword evidence="9 14" id="KW-0675">Receptor</keyword>
<evidence type="ECO:0000256" key="4">
    <source>
        <dbReference type="ARBA" id="ARBA00022475"/>
    </source>
</evidence>
<evidence type="ECO:0000256" key="5">
    <source>
        <dbReference type="ARBA" id="ARBA00022692"/>
    </source>
</evidence>
<gene>
    <name evidence="14" type="ORF">X975_22421</name>
</gene>
<organism evidence="14 15">
    <name type="scientific">Stegodyphus mimosarum</name>
    <name type="common">African social velvet spider</name>
    <dbReference type="NCBI Taxonomy" id="407821"/>
    <lineage>
        <taxon>Eukaryota</taxon>
        <taxon>Metazoa</taxon>
        <taxon>Ecdysozoa</taxon>
        <taxon>Arthropoda</taxon>
        <taxon>Chelicerata</taxon>
        <taxon>Arachnida</taxon>
        <taxon>Araneae</taxon>
        <taxon>Araneomorphae</taxon>
        <taxon>Entelegynae</taxon>
        <taxon>Eresoidea</taxon>
        <taxon>Eresidae</taxon>
        <taxon>Stegodyphus</taxon>
    </lineage>
</organism>
<dbReference type="Proteomes" id="UP000054359">
    <property type="component" value="Unassembled WGS sequence"/>
</dbReference>
<dbReference type="GO" id="GO:0005901">
    <property type="term" value="C:caveola"/>
    <property type="evidence" value="ECO:0007669"/>
    <property type="project" value="UniProtKB-SubCell"/>
</dbReference>
<feature type="non-terminal residue" evidence="14">
    <location>
        <position position="507"/>
    </location>
</feature>
<evidence type="ECO:0000256" key="13">
    <source>
        <dbReference type="SAM" id="Phobius"/>
    </source>
</evidence>
<keyword evidence="15" id="KW-1185">Reference proteome</keyword>
<accession>A0A087UK96</accession>
<evidence type="ECO:0000256" key="6">
    <source>
        <dbReference type="ARBA" id="ARBA00022989"/>
    </source>
</evidence>
<feature type="transmembrane region" description="Helical" evidence="13">
    <location>
        <begin position="12"/>
        <end position="34"/>
    </location>
</feature>
<keyword evidence="7 13" id="KW-0472">Membrane</keyword>
<keyword evidence="5 13" id="KW-0812">Transmembrane</keyword>
<dbReference type="EMBL" id="KK120216">
    <property type="protein sequence ID" value="KFM77785.1"/>
    <property type="molecule type" value="Genomic_DNA"/>
</dbReference>
<dbReference type="OMA" id="NFDVYIF"/>
<evidence type="ECO:0000256" key="2">
    <source>
        <dbReference type="ARBA" id="ARBA00004651"/>
    </source>
</evidence>
<proteinExistence type="inferred from homology"/>
<keyword evidence="10" id="KW-0325">Glycoprotein</keyword>
<dbReference type="STRING" id="407821.A0A087UK96"/>
<sequence length="507" mass="58256">MFCSLKRKIMLLILSGLIMAILGFALYISFPIIMENAIKKRLVIHEDSDSYKYWKDVPVPIYIQFYFFNITNPQEIWDFTSKPVLEEVGPYTFREAREKVNITWNNNGTVNYKQIRRWYYQPDRTNGNLYDVITTLNVPMVAAATKGKAMNEDLIYFALEEMFSHYNTTWFVEKTVEELLFKGYEDPLLEVAKKFMDLPYDKFGWFYARNDTDDGEIVAYTGENNIDAVDEIYSWNGMTEVPSFDPPCSMINGSAGDTWPPNQSSDSEITLFVPDICRSLSFSFLKETKIRNIRAYRYWADNTQLDNGKYNANHKCFCPDGICLPAGAVNVSSCKFDAPAVVSYPHFLFADSVYSQGVIGMRPDPKKHRMYMDIVPEMGIPLGVAARMQINIVFETIPQISQFQNISGRTYYPIFWFSETAEAGDDVVNKLSLVLKTLPLISNIFSFFMVSVGSFLVLAAFVLSLLYALGKIQDRPRKFSKEILIEKEKQYSRNEKEPSYVEVSAAK</sequence>
<evidence type="ECO:0000256" key="8">
    <source>
        <dbReference type="ARBA" id="ARBA00023157"/>
    </source>
</evidence>